<sequence length="160" mass="17747">MCRELCRLEFSRNCFGCDQIRVLNVDPKNLCPEDIGESDATVESRYRLGGLVVRSLLRSKRVSGLKPDSTEDLTCVGLLYVKSYVVLKRPSSSSSDRGSKLRASSQNSSSVASERNVNITKATVQSYDSPLIAFMSLLKYSLNKAKLLDLSSIMKEISVR</sequence>
<evidence type="ECO:0000313" key="2">
    <source>
        <dbReference type="EMBL" id="GBL74663.1"/>
    </source>
</evidence>
<comment type="caution">
    <text evidence="2">The sequence shown here is derived from an EMBL/GenBank/DDBJ whole genome shotgun (WGS) entry which is preliminary data.</text>
</comment>
<evidence type="ECO:0000313" key="3">
    <source>
        <dbReference type="Proteomes" id="UP000499080"/>
    </source>
</evidence>
<proteinExistence type="predicted"/>
<keyword evidence="3" id="KW-1185">Reference proteome</keyword>
<evidence type="ECO:0000256" key="1">
    <source>
        <dbReference type="SAM" id="MobiDB-lite"/>
    </source>
</evidence>
<name>A0A4Y2A4L9_ARAVE</name>
<organism evidence="2 3">
    <name type="scientific">Araneus ventricosus</name>
    <name type="common">Orbweaver spider</name>
    <name type="synonym">Epeira ventricosa</name>
    <dbReference type="NCBI Taxonomy" id="182803"/>
    <lineage>
        <taxon>Eukaryota</taxon>
        <taxon>Metazoa</taxon>
        <taxon>Ecdysozoa</taxon>
        <taxon>Arthropoda</taxon>
        <taxon>Chelicerata</taxon>
        <taxon>Arachnida</taxon>
        <taxon>Araneae</taxon>
        <taxon>Araneomorphae</taxon>
        <taxon>Entelegynae</taxon>
        <taxon>Araneoidea</taxon>
        <taxon>Araneidae</taxon>
        <taxon>Araneus</taxon>
    </lineage>
</organism>
<accession>A0A4Y2A4L9</accession>
<dbReference type="Proteomes" id="UP000499080">
    <property type="component" value="Unassembled WGS sequence"/>
</dbReference>
<feature type="region of interest" description="Disordered" evidence="1">
    <location>
        <begin position="90"/>
        <end position="109"/>
    </location>
</feature>
<reference evidence="2 3" key="1">
    <citation type="journal article" date="2019" name="Sci. Rep.">
        <title>Orb-weaving spider Araneus ventricosus genome elucidates the spidroin gene catalogue.</title>
        <authorList>
            <person name="Kono N."/>
            <person name="Nakamura H."/>
            <person name="Ohtoshi R."/>
            <person name="Moran D.A.P."/>
            <person name="Shinohara A."/>
            <person name="Yoshida Y."/>
            <person name="Fujiwara M."/>
            <person name="Mori M."/>
            <person name="Tomita M."/>
            <person name="Arakawa K."/>
        </authorList>
    </citation>
    <scope>NUCLEOTIDE SEQUENCE [LARGE SCALE GENOMIC DNA]</scope>
</reference>
<dbReference type="AlphaFoldDB" id="A0A4Y2A4L9"/>
<gene>
    <name evidence="2" type="ORF">AVEN_133198_1</name>
</gene>
<dbReference type="OrthoDB" id="6434514at2759"/>
<protein>
    <submittedName>
        <fullName evidence="2">Uncharacterized protein</fullName>
    </submittedName>
</protein>
<dbReference type="EMBL" id="BGPR01079481">
    <property type="protein sequence ID" value="GBL74663.1"/>
    <property type="molecule type" value="Genomic_DNA"/>
</dbReference>